<evidence type="ECO:0000256" key="9">
    <source>
        <dbReference type="ARBA" id="ARBA00032665"/>
    </source>
</evidence>
<comment type="similarity">
    <text evidence="2 11">Belongs to the class-I aminoacyl-tRNA synthetase family.</text>
</comment>
<dbReference type="GO" id="GO:0005739">
    <property type="term" value="C:mitochondrion"/>
    <property type="evidence" value="ECO:0007669"/>
    <property type="project" value="UniProtKB-SubCell"/>
</dbReference>
<keyword evidence="6 11" id="KW-0067">ATP-binding</keyword>
<dbReference type="InterPro" id="IPR013155">
    <property type="entry name" value="M/V/L/I-tRNA-synth_anticd-bd"/>
</dbReference>
<dbReference type="InterPro" id="IPR014729">
    <property type="entry name" value="Rossmann-like_a/b/a_fold"/>
</dbReference>
<dbReference type="GO" id="GO:0005524">
    <property type="term" value="F:ATP binding"/>
    <property type="evidence" value="ECO:0007669"/>
    <property type="project" value="UniProtKB-KW"/>
</dbReference>
<dbReference type="SUPFAM" id="SSF52374">
    <property type="entry name" value="Nucleotidylyl transferase"/>
    <property type="match status" value="1"/>
</dbReference>
<keyword evidence="7 11" id="KW-0648">Protein biosynthesis</keyword>
<dbReference type="GO" id="GO:0000049">
    <property type="term" value="F:tRNA binding"/>
    <property type="evidence" value="ECO:0007669"/>
    <property type="project" value="InterPro"/>
</dbReference>
<dbReference type="FunFam" id="3.40.50.620:FF:000111">
    <property type="entry name" value="Mitochondrial isoleucyl-tRNA synthetase"/>
    <property type="match status" value="1"/>
</dbReference>
<evidence type="ECO:0000259" key="13">
    <source>
        <dbReference type="Pfam" id="PF08264"/>
    </source>
</evidence>
<dbReference type="Gene3D" id="3.40.50.620">
    <property type="entry name" value="HUPs"/>
    <property type="match status" value="2"/>
</dbReference>
<dbReference type="GO" id="GO:0004822">
    <property type="term" value="F:isoleucine-tRNA ligase activity"/>
    <property type="evidence" value="ECO:0007669"/>
    <property type="project" value="UniProtKB-EC"/>
</dbReference>
<evidence type="ECO:0000256" key="2">
    <source>
        <dbReference type="ARBA" id="ARBA00005594"/>
    </source>
</evidence>
<name>A0A8W7PRH0_ANOCL</name>
<evidence type="ECO:0000259" key="12">
    <source>
        <dbReference type="Pfam" id="PF00133"/>
    </source>
</evidence>
<dbReference type="PANTHER" id="PTHR42765:SF1">
    <property type="entry name" value="ISOLEUCINE--TRNA LIGASE, MITOCHONDRIAL"/>
    <property type="match status" value="1"/>
</dbReference>
<keyword evidence="4 11" id="KW-0436">Ligase</keyword>
<sequence>LFLHLMTLENENKTTTHTYIATGWHDGRRIDCRSPQCGKKMLPKKHGWVIGVRATIRYLTTKSAPKPELKYTSTVNLPKTKFPARLSTEKRAQVEEQLRKSCLSELYQWNRSALPADSEFILHDGPPYANGDLHMGHAVNKILKDLILKHKIIGGTRVHYVPGWDCHGLPIELKALEAFNRKRAKRAGPTGQTAREIRHTARQFALETIAKQKAGFESWGVTGAWHDAEGCYRSLDPAYISAQLQLFYELYERKLIYRDLKPVYWSPSSQSALAEAELEYDEAHQSPSLYLKLALENGGADCAALRNHRPEGGEIYAAIWTTTPWTLPANQAVCYNPALDYCLVRSAAAGELLLVGKDLIDYLATQLETALTVLQTIPGRELHTLKYHHPLNRQTVLPFLPAAHVKAEKGTGLVHTAPAHGPEDFLVCLERKIAIENLIDEQGRYTDRAPPFLHGKYALTEGNQLVTEALAGSTLKLTTLVHSYPIDWRTKQPVMLRASDQWFIDTDSLKQRALEEIKSVDIYPRTSSDVSKKVIEGQLRKRPYWCISRQRAWGVPIPALYDTVTKQPIVSGPLIAAIDARLQKEGSVDFWWTAPVEELVPAAVLQELGLTHGRVAKGRDILDIWFDSGVSWLTVLGKERVADLYLEGVDQFTGWFQSSLLTSVAARGKAPYRAIFVHGFAVDEHGMKMSKSLGNVICPQQIAKQYGCDALRWWVCAHAIQNTSIPVSHKLLGSSADSVQKLRGILKFLLGVVAPRGPEEGKPSPAIVLDASQHIDRYFLHELEGFQRQAFELYDSYQHNRATAVILNFCLSTLSGLYLHVIKDRLYCGSPEQHSHLRAILDHTYRTLAQVLWPIVPFLVEESWTFYEQDYFYKSKPHTRQSVCRSGDDATASVHAVQCALALRHAVYQQTQLNVNTWLLEVAVECNDNDLALLSMLHPALNAHDHSTELCELLQVGSVALRKGAPKQEGHRFTVTVTKSDKTLCPRCRRFLLSEAQPICERCSTVLGRQ</sequence>
<evidence type="ECO:0000256" key="5">
    <source>
        <dbReference type="ARBA" id="ARBA00022741"/>
    </source>
</evidence>
<dbReference type="GO" id="GO:0032543">
    <property type="term" value="P:mitochondrial translation"/>
    <property type="evidence" value="ECO:0007669"/>
    <property type="project" value="TreeGrafter"/>
</dbReference>
<dbReference type="EnsemblMetazoa" id="ACOM035599-RA">
    <property type="protein sequence ID" value="ACOM035599-PA.1"/>
    <property type="gene ID" value="ACOM035599"/>
</dbReference>
<dbReference type="FunFam" id="3.90.740.10:FF:000009">
    <property type="entry name" value="Isoleucyl-tRNA synthetase 2, mitochondrial"/>
    <property type="match status" value="1"/>
</dbReference>
<evidence type="ECO:0000256" key="4">
    <source>
        <dbReference type="ARBA" id="ARBA00022598"/>
    </source>
</evidence>
<reference evidence="14" key="1">
    <citation type="submission" date="2022-08" db="UniProtKB">
        <authorList>
            <consortium name="EnsemblMetazoa"/>
        </authorList>
    </citation>
    <scope>IDENTIFICATION</scope>
</reference>
<dbReference type="InterPro" id="IPR002301">
    <property type="entry name" value="Ile-tRNA-ligase"/>
</dbReference>
<evidence type="ECO:0000256" key="3">
    <source>
        <dbReference type="ARBA" id="ARBA00013165"/>
    </source>
</evidence>
<organism evidence="14">
    <name type="scientific">Anopheles coluzzii</name>
    <name type="common">African malaria mosquito</name>
    <dbReference type="NCBI Taxonomy" id="1518534"/>
    <lineage>
        <taxon>Eukaryota</taxon>
        <taxon>Metazoa</taxon>
        <taxon>Ecdysozoa</taxon>
        <taxon>Arthropoda</taxon>
        <taxon>Hexapoda</taxon>
        <taxon>Insecta</taxon>
        <taxon>Pterygota</taxon>
        <taxon>Neoptera</taxon>
        <taxon>Endopterygota</taxon>
        <taxon>Diptera</taxon>
        <taxon>Nematocera</taxon>
        <taxon>Culicoidea</taxon>
        <taxon>Culicidae</taxon>
        <taxon>Anophelinae</taxon>
        <taxon>Anopheles</taxon>
    </lineage>
</organism>
<comment type="catalytic activity">
    <reaction evidence="10">
        <text>tRNA(Ile) + L-isoleucine + ATP = L-isoleucyl-tRNA(Ile) + AMP + diphosphate</text>
        <dbReference type="Rhea" id="RHEA:11060"/>
        <dbReference type="Rhea" id="RHEA-COMP:9666"/>
        <dbReference type="Rhea" id="RHEA-COMP:9695"/>
        <dbReference type="ChEBI" id="CHEBI:30616"/>
        <dbReference type="ChEBI" id="CHEBI:33019"/>
        <dbReference type="ChEBI" id="CHEBI:58045"/>
        <dbReference type="ChEBI" id="CHEBI:78442"/>
        <dbReference type="ChEBI" id="CHEBI:78528"/>
        <dbReference type="ChEBI" id="CHEBI:456215"/>
        <dbReference type="EC" id="6.1.1.5"/>
    </reaction>
</comment>
<dbReference type="Gene3D" id="3.90.740.10">
    <property type="entry name" value="Valyl/Leucyl/Isoleucyl-tRNA synthetase, editing domain"/>
    <property type="match status" value="1"/>
</dbReference>
<dbReference type="GO" id="GO:0002161">
    <property type="term" value="F:aminoacyl-tRNA deacylase activity"/>
    <property type="evidence" value="ECO:0007669"/>
    <property type="project" value="InterPro"/>
</dbReference>
<comment type="subcellular location">
    <subcellularLocation>
        <location evidence="1">Mitochondrion</location>
    </subcellularLocation>
</comment>
<proteinExistence type="inferred from homology"/>
<evidence type="ECO:0000256" key="11">
    <source>
        <dbReference type="RuleBase" id="RU363035"/>
    </source>
</evidence>
<keyword evidence="5 11" id="KW-0547">Nucleotide-binding</keyword>
<evidence type="ECO:0000313" key="14">
    <source>
        <dbReference type="EnsemblMetazoa" id="ACOM035599-PA.1"/>
    </source>
</evidence>
<dbReference type="PROSITE" id="PS00178">
    <property type="entry name" value="AA_TRNA_LIGASE_I"/>
    <property type="match status" value="1"/>
</dbReference>
<dbReference type="InterPro" id="IPR050081">
    <property type="entry name" value="Ile-tRNA_ligase"/>
</dbReference>
<dbReference type="GO" id="GO:0006428">
    <property type="term" value="P:isoleucyl-tRNA aminoacylation"/>
    <property type="evidence" value="ECO:0007669"/>
    <property type="project" value="InterPro"/>
</dbReference>
<dbReference type="NCBIfam" id="TIGR00392">
    <property type="entry name" value="ileS"/>
    <property type="match status" value="1"/>
</dbReference>
<dbReference type="Gene3D" id="1.10.730.20">
    <property type="match status" value="1"/>
</dbReference>
<dbReference type="AlphaFoldDB" id="A0A8W7PRH0"/>
<dbReference type="CDD" id="cd07960">
    <property type="entry name" value="Anticodon_Ia_Ile_BEm"/>
    <property type="match status" value="1"/>
</dbReference>
<dbReference type="Pfam" id="PF08264">
    <property type="entry name" value="Anticodon_1"/>
    <property type="match status" value="1"/>
</dbReference>
<evidence type="ECO:0000256" key="7">
    <source>
        <dbReference type="ARBA" id="ARBA00022917"/>
    </source>
</evidence>
<dbReference type="Pfam" id="PF00133">
    <property type="entry name" value="tRNA-synt_1"/>
    <property type="match status" value="1"/>
</dbReference>
<dbReference type="SUPFAM" id="SSF50677">
    <property type="entry name" value="ValRS/IleRS/LeuRS editing domain"/>
    <property type="match status" value="1"/>
</dbReference>
<dbReference type="InterPro" id="IPR001412">
    <property type="entry name" value="aa-tRNA-synth_I_CS"/>
</dbReference>
<dbReference type="InterPro" id="IPR033708">
    <property type="entry name" value="Anticodon_Ile_BEm"/>
</dbReference>
<feature type="domain" description="Methionyl/Valyl/Leucyl/Isoleucyl-tRNA synthetase anticodon-binding" evidence="13">
    <location>
        <begin position="776"/>
        <end position="869"/>
    </location>
</feature>
<dbReference type="EC" id="6.1.1.5" evidence="3"/>
<dbReference type="Proteomes" id="UP000075882">
    <property type="component" value="Unassembled WGS sequence"/>
</dbReference>
<dbReference type="InterPro" id="IPR002300">
    <property type="entry name" value="aa-tRNA-synth_Ia"/>
</dbReference>
<dbReference type="SUPFAM" id="SSF47323">
    <property type="entry name" value="Anticodon-binding domain of a subclass of class I aminoacyl-tRNA synthetases"/>
    <property type="match status" value="1"/>
</dbReference>
<dbReference type="PANTHER" id="PTHR42765">
    <property type="entry name" value="SOLEUCYL-TRNA SYNTHETASE"/>
    <property type="match status" value="1"/>
</dbReference>
<accession>A0A8W7PRH0</accession>
<feature type="domain" description="Aminoacyl-tRNA synthetase class Ia" evidence="12">
    <location>
        <begin position="107"/>
        <end position="717"/>
    </location>
</feature>
<dbReference type="InterPro" id="IPR009080">
    <property type="entry name" value="tRNAsynth_Ia_anticodon-bd"/>
</dbReference>
<dbReference type="InterPro" id="IPR009008">
    <property type="entry name" value="Val/Leu/Ile-tRNA-synth_edit"/>
</dbReference>
<dbReference type="VEuPathDB" id="VectorBase:ACON2_035156"/>
<evidence type="ECO:0000256" key="6">
    <source>
        <dbReference type="ARBA" id="ARBA00022840"/>
    </source>
</evidence>
<evidence type="ECO:0000256" key="8">
    <source>
        <dbReference type="ARBA" id="ARBA00023146"/>
    </source>
</evidence>
<evidence type="ECO:0000256" key="10">
    <source>
        <dbReference type="ARBA" id="ARBA00048359"/>
    </source>
</evidence>
<keyword evidence="8 11" id="KW-0030">Aminoacyl-tRNA synthetase</keyword>
<dbReference type="PRINTS" id="PR00984">
    <property type="entry name" value="TRNASYNTHILE"/>
</dbReference>
<protein>
    <recommendedName>
        <fullName evidence="3">isoleucine--tRNA ligase</fullName>
        <ecNumber evidence="3">6.1.1.5</ecNumber>
    </recommendedName>
    <alternativeName>
        <fullName evidence="9">Isoleucyl-tRNA synthetase</fullName>
    </alternativeName>
</protein>
<evidence type="ECO:0000256" key="1">
    <source>
        <dbReference type="ARBA" id="ARBA00004173"/>
    </source>
</evidence>